<evidence type="ECO:0000256" key="2">
    <source>
        <dbReference type="ARBA" id="ARBA00023002"/>
    </source>
</evidence>
<dbReference type="SUPFAM" id="SSF51735">
    <property type="entry name" value="NAD(P)-binding Rossmann-fold domains"/>
    <property type="match status" value="1"/>
</dbReference>
<reference evidence="4 5" key="1">
    <citation type="submission" date="2024-02" db="EMBL/GenBank/DDBJ databases">
        <title>Chromosome-scale genome assembly of the rough periwinkle Littorina saxatilis.</title>
        <authorList>
            <person name="De Jode A."/>
            <person name="Faria R."/>
            <person name="Formenti G."/>
            <person name="Sims Y."/>
            <person name="Smith T.P."/>
            <person name="Tracey A."/>
            <person name="Wood J.M.D."/>
            <person name="Zagrodzka Z.B."/>
            <person name="Johannesson K."/>
            <person name="Butlin R.K."/>
            <person name="Leder E.H."/>
        </authorList>
    </citation>
    <scope>NUCLEOTIDE SEQUENCE [LARGE SCALE GENOMIC DNA]</scope>
    <source>
        <strain evidence="4">Snail1</strain>
        <tissue evidence="4">Muscle</tissue>
    </source>
</reference>
<proteinExistence type="inferred from homology"/>
<dbReference type="AlphaFoldDB" id="A0AAN9BRM0"/>
<keyword evidence="5" id="KW-1185">Reference proteome</keyword>
<gene>
    <name evidence="4" type="ORF">V1264_016184</name>
</gene>
<dbReference type="GO" id="GO:0016491">
    <property type="term" value="F:oxidoreductase activity"/>
    <property type="evidence" value="ECO:0007669"/>
    <property type="project" value="UniProtKB-KW"/>
</dbReference>
<accession>A0AAN9BRM0</accession>
<dbReference type="CDD" id="cd05233">
    <property type="entry name" value="SDR_c"/>
    <property type="match status" value="1"/>
</dbReference>
<evidence type="ECO:0000256" key="3">
    <source>
        <dbReference type="SAM" id="SignalP"/>
    </source>
</evidence>
<organism evidence="4 5">
    <name type="scientific">Littorina saxatilis</name>
    <dbReference type="NCBI Taxonomy" id="31220"/>
    <lineage>
        <taxon>Eukaryota</taxon>
        <taxon>Metazoa</taxon>
        <taxon>Spiralia</taxon>
        <taxon>Lophotrochozoa</taxon>
        <taxon>Mollusca</taxon>
        <taxon>Gastropoda</taxon>
        <taxon>Caenogastropoda</taxon>
        <taxon>Littorinimorpha</taxon>
        <taxon>Littorinoidea</taxon>
        <taxon>Littorinidae</taxon>
        <taxon>Littorina</taxon>
    </lineage>
</organism>
<dbReference type="EMBL" id="JBAMIC010000004">
    <property type="protein sequence ID" value="KAK7108445.1"/>
    <property type="molecule type" value="Genomic_DNA"/>
</dbReference>
<dbReference type="PANTHER" id="PTHR43669">
    <property type="entry name" value="5-KETO-D-GLUCONATE 5-REDUCTASE"/>
    <property type="match status" value="1"/>
</dbReference>
<feature type="signal peptide" evidence="3">
    <location>
        <begin position="1"/>
        <end position="17"/>
    </location>
</feature>
<evidence type="ECO:0000256" key="1">
    <source>
        <dbReference type="ARBA" id="ARBA00006484"/>
    </source>
</evidence>
<dbReference type="PANTHER" id="PTHR43669:SF3">
    <property type="entry name" value="ALCOHOL DEHYDROGENASE, PUTATIVE (AFU_ORTHOLOGUE AFUA_3G03445)-RELATED"/>
    <property type="match status" value="1"/>
</dbReference>
<protein>
    <submittedName>
        <fullName evidence="4">Uncharacterized protein</fullName>
    </submittedName>
</protein>
<sequence length="290" mass="31291">MPIVFPSLITLAPSASALVAGGTGIVGSGIVRSMLKQGAKVIVATRSEGSYEQLRKTIPENLQDNLGCVVGDVSTEEGARDVFEKAVKKCRGIQHVVASIKGDNSWFKQGRLIDQPLAQFYEITKYDVTGHFLLMKNFLPYLENNMGSTYTVLTGFPGSGNTAPGTSSSLRSLAAGSLHGLVDAARDEYQQSNVAISEFHIKCHVYSKDDLDICARGAQHLGNDLIGTAVTAVVATGAREKIEIAERDDVRKWVRTKTHGVLSTDISASAAMPQLPEELIFPHVPQYPYL</sequence>
<dbReference type="InterPro" id="IPR002347">
    <property type="entry name" value="SDR_fam"/>
</dbReference>
<feature type="chain" id="PRO_5042881278" evidence="3">
    <location>
        <begin position="18"/>
        <end position="290"/>
    </location>
</feature>
<dbReference type="Gene3D" id="3.40.50.720">
    <property type="entry name" value="NAD(P)-binding Rossmann-like Domain"/>
    <property type="match status" value="1"/>
</dbReference>
<evidence type="ECO:0000313" key="4">
    <source>
        <dbReference type="EMBL" id="KAK7108445.1"/>
    </source>
</evidence>
<comment type="similarity">
    <text evidence="1">Belongs to the short-chain dehydrogenases/reductases (SDR) family.</text>
</comment>
<keyword evidence="3" id="KW-0732">Signal</keyword>
<comment type="caution">
    <text evidence="4">The sequence shown here is derived from an EMBL/GenBank/DDBJ whole genome shotgun (WGS) entry which is preliminary data.</text>
</comment>
<dbReference type="Proteomes" id="UP001374579">
    <property type="component" value="Unassembled WGS sequence"/>
</dbReference>
<keyword evidence="2" id="KW-0560">Oxidoreductase</keyword>
<name>A0AAN9BRM0_9CAEN</name>
<dbReference type="Pfam" id="PF13561">
    <property type="entry name" value="adh_short_C2"/>
    <property type="match status" value="1"/>
</dbReference>
<evidence type="ECO:0000313" key="5">
    <source>
        <dbReference type="Proteomes" id="UP001374579"/>
    </source>
</evidence>
<dbReference type="InterPro" id="IPR036291">
    <property type="entry name" value="NAD(P)-bd_dom_sf"/>
</dbReference>